<evidence type="ECO:0000256" key="1">
    <source>
        <dbReference type="SAM" id="Phobius"/>
    </source>
</evidence>
<gene>
    <name evidence="2" type="ORF">PACTADRAFT_50415</name>
</gene>
<feature type="transmembrane region" description="Helical" evidence="1">
    <location>
        <begin position="31"/>
        <end position="53"/>
    </location>
</feature>
<proteinExistence type="predicted"/>
<accession>A0A1E4TS26</accession>
<reference evidence="3" key="1">
    <citation type="submission" date="2016-05" db="EMBL/GenBank/DDBJ databases">
        <title>Comparative genomics of biotechnologically important yeasts.</title>
        <authorList>
            <consortium name="DOE Joint Genome Institute"/>
            <person name="Riley R."/>
            <person name="Haridas S."/>
            <person name="Wolfe K.H."/>
            <person name="Lopes M.R."/>
            <person name="Hittinger C.T."/>
            <person name="Goker M."/>
            <person name="Salamov A."/>
            <person name="Wisecaver J."/>
            <person name="Long T.M."/>
            <person name="Aerts A.L."/>
            <person name="Barry K."/>
            <person name="Choi C."/>
            <person name="Clum A."/>
            <person name="Coughlan A.Y."/>
            <person name="Deshpande S."/>
            <person name="Douglass A.P."/>
            <person name="Hanson S.J."/>
            <person name="Klenk H.-P."/>
            <person name="Labutti K."/>
            <person name="Lapidus A."/>
            <person name="Lindquist E."/>
            <person name="Lipzen A."/>
            <person name="Meier-Kolthoff J.P."/>
            <person name="Ohm R.A."/>
            <person name="Otillar R.P."/>
            <person name="Pangilinan J."/>
            <person name="Peng Y."/>
            <person name="Rokas A."/>
            <person name="Rosa C.A."/>
            <person name="Scheuner C."/>
            <person name="Sibirny A.A."/>
            <person name="Slot J.C."/>
            <person name="Stielow J.B."/>
            <person name="Sun H."/>
            <person name="Kurtzman C.P."/>
            <person name="Blackwell M."/>
            <person name="Grigoriev I.V."/>
            <person name="Jeffries T.W."/>
        </authorList>
    </citation>
    <scope>NUCLEOTIDE SEQUENCE [LARGE SCALE GENOMIC DNA]</scope>
    <source>
        <strain evidence="3">NRRL Y-2460</strain>
    </source>
</reference>
<dbReference type="AlphaFoldDB" id="A0A1E4TS26"/>
<keyword evidence="1" id="KW-0812">Transmembrane</keyword>
<dbReference type="EMBL" id="KV454015">
    <property type="protein sequence ID" value="ODV94537.1"/>
    <property type="molecule type" value="Genomic_DNA"/>
</dbReference>
<keyword evidence="1" id="KW-0472">Membrane</keyword>
<dbReference type="Proteomes" id="UP000094236">
    <property type="component" value="Unassembled WGS sequence"/>
</dbReference>
<protein>
    <submittedName>
        <fullName evidence="2">Uncharacterized protein</fullName>
    </submittedName>
</protein>
<feature type="transmembrane region" description="Helical" evidence="1">
    <location>
        <begin position="116"/>
        <end position="134"/>
    </location>
</feature>
<keyword evidence="3" id="KW-1185">Reference proteome</keyword>
<feature type="transmembrane region" description="Helical" evidence="1">
    <location>
        <begin position="77"/>
        <end position="95"/>
    </location>
</feature>
<evidence type="ECO:0000313" key="2">
    <source>
        <dbReference type="EMBL" id="ODV94537.1"/>
    </source>
</evidence>
<keyword evidence="1" id="KW-1133">Transmembrane helix</keyword>
<sequence>MSDKEDILEESSSSSLGGKVIKTVKSFFPILLKYFFGLGLIFVLQFSKTFIFIDDFKFKNEILNCILAKLFDLDNPTFSIAYSWIFAVQTVLIDIHLHEHFIARGYEDDVIKRKKLIFRLFTIGAGMSFTYKILNGQCEQSLM</sequence>
<organism evidence="2 3">
    <name type="scientific">Pachysolen tannophilus NRRL Y-2460</name>
    <dbReference type="NCBI Taxonomy" id="669874"/>
    <lineage>
        <taxon>Eukaryota</taxon>
        <taxon>Fungi</taxon>
        <taxon>Dikarya</taxon>
        <taxon>Ascomycota</taxon>
        <taxon>Saccharomycotina</taxon>
        <taxon>Pichiomycetes</taxon>
        <taxon>Pachysolenaceae</taxon>
        <taxon>Pachysolen</taxon>
    </lineage>
</organism>
<evidence type="ECO:0000313" key="3">
    <source>
        <dbReference type="Proteomes" id="UP000094236"/>
    </source>
</evidence>
<name>A0A1E4TS26_PACTA</name>
<feature type="non-terminal residue" evidence="2">
    <location>
        <position position="143"/>
    </location>
</feature>